<dbReference type="GO" id="GO:0008270">
    <property type="term" value="F:zinc ion binding"/>
    <property type="evidence" value="ECO:0007669"/>
    <property type="project" value="UniProtKB-KW"/>
</dbReference>
<evidence type="ECO:0000313" key="5">
    <source>
        <dbReference type="Proteomes" id="UP000193922"/>
    </source>
</evidence>
<dbReference type="AlphaFoldDB" id="A0A1Y1WH10"/>
<evidence type="ECO:0000313" key="4">
    <source>
        <dbReference type="EMBL" id="ORX72799.1"/>
    </source>
</evidence>
<dbReference type="Proteomes" id="UP000193922">
    <property type="component" value="Unassembled WGS sequence"/>
</dbReference>
<dbReference type="PROSITE" id="PS50158">
    <property type="entry name" value="ZF_CCHC"/>
    <property type="match status" value="1"/>
</dbReference>
<dbReference type="Gene3D" id="4.10.60.10">
    <property type="entry name" value="Zinc finger, CCHC-type"/>
    <property type="match status" value="1"/>
</dbReference>
<dbReference type="GO" id="GO:0003676">
    <property type="term" value="F:nucleic acid binding"/>
    <property type="evidence" value="ECO:0007669"/>
    <property type="project" value="InterPro"/>
</dbReference>
<dbReference type="OrthoDB" id="10486788at2759"/>
<keyword evidence="1" id="KW-0862">Zinc</keyword>
<dbReference type="SUPFAM" id="SSF57756">
    <property type="entry name" value="Retrovirus zinc finger-like domains"/>
    <property type="match status" value="1"/>
</dbReference>
<sequence>MTSIPPSGCQGSVPGNSTEKPALVWSDSSIEPLDGINAKEYICALEFVTAPYNLPEEQMILLAIRKMPGFKAHIYAARRLVRKGKGREQPTWAEIKPYILKAADFLGSGGDSEEMELRSAAHHLLRGKLRPGCEAAILSFAYPLLKAITGWSDGKKCAMVTQCLSDELISCLAVSHVPSAPFEDMILGVIKYCRENIGLIDLMQGGIRDLAKFVSSGRSCGRREGIIDIDDGKDTGQAASFAAMVDGFVNGALLKNKMLLMKDLVDRAKSGADTAEEPVDSTTAEKAHPTNSKSKDAMGEKSCFYCGQPGHIKWSCHILQLDCKNGLAKKLPYGFELHDGSMLPIYPTNKKPQRGMVLRVAGMVNTGI</sequence>
<feature type="region of interest" description="Disordered" evidence="2">
    <location>
        <begin position="1"/>
        <end position="20"/>
    </location>
</feature>
<dbReference type="GeneID" id="63803119"/>
<proteinExistence type="predicted"/>
<evidence type="ECO:0000256" key="2">
    <source>
        <dbReference type="SAM" id="MobiDB-lite"/>
    </source>
</evidence>
<organism evidence="4 5">
    <name type="scientific">Linderina pennispora</name>
    <dbReference type="NCBI Taxonomy" id="61395"/>
    <lineage>
        <taxon>Eukaryota</taxon>
        <taxon>Fungi</taxon>
        <taxon>Fungi incertae sedis</taxon>
        <taxon>Zoopagomycota</taxon>
        <taxon>Kickxellomycotina</taxon>
        <taxon>Kickxellomycetes</taxon>
        <taxon>Kickxellales</taxon>
        <taxon>Kickxellaceae</taxon>
        <taxon>Linderina</taxon>
    </lineage>
</organism>
<comment type="caution">
    <text evidence="4">The sequence shown here is derived from an EMBL/GenBank/DDBJ whole genome shotgun (WGS) entry which is preliminary data.</text>
</comment>
<name>A0A1Y1WH10_9FUNG</name>
<gene>
    <name evidence="4" type="ORF">DL89DRAFT_264994</name>
</gene>
<keyword evidence="5" id="KW-1185">Reference proteome</keyword>
<evidence type="ECO:0000256" key="1">
    <source>
        <dbReference type="PROSITE-ProRule" id="PRU00047"/>
    </source>
</evidence>
<dbReference type="EMBL" id="MCFD01000002">
    <property type="protein sequence ID" value="ORX72799.1"/>
    <property type="molecule type" value="Genomic_DNA"/>
</dbReference>
<feature type="compositionally biased region" description="Polar residues" evidence="2">
    <location>
        <begin position="1"/>
        <end position="19"/>
    </location>
</feature>
<dbReference type="InterPro" id="IPR036875">
    <property type="entry name" value="Znf_CCHC_sf"/>
</dbReference>
<reference evidence="4 5" key="1">
    <citation type="submission" date="2016-07" db="EMBL/GenBank/DDBJ databases">
        <title>Pervasive Adenine N6-methylation of Active Genes in Fungi.</title>
        <authorList>
            <consortium name="DOE Joint Genome Institute"/>
            <person name="Mondo S.J."/>
            <person name="Dannebaum R.O."/>
            <person name="Kuo R.C."/>
            <person name="Labutti K."/>
            <person name="Haridas S."/>
            <person name="Kuo A."/>
            <person name="Salamov A."/>
            <person name="Ahrendt S.R."/>
            <person name="Lipzen A."/>
            <person name="Sullivan W."/>
            <person name="Andreopoulos W.B."/>
            <person name="Clum A."/>
            <person name="Lindquist E."/>
            <person name="Daum C."/>
            <person name="Ramamoorthy G.K."/>
            <person name="Gryganskyi A."/>
            <person name="Culley D."/>
            <person name="Magnuson J.K."/>
            <person name="James T.Y."/>
            <person name="O'Malley M.A."/>
            <person name="Stajich J.E."/>
            <person name="Spatafora J.W."/>
            <person name="Visel A."/>
            <person name="Grigoriev I.V."/>
        </authorList>
    </citation>
    <scope>NUCLEOTIDE SEQUENCE [LARGE SCALE GENOMIC DNA]</scope>
    <source>
        <strain evidence="4 5">ATCC 12442</strain>
    </source>
</reference>
<keyword evidence="1" id="KW-0863">Zinc-finger</keyword>
<dbReference type="InterPro" id="IPR001878">
    <property type="entry name" value="Znf_CCHC"/>
</dbReference>
<feature type="domain" description="CCHC-type" evidence="3">
    <location>
        <begin position="303"/>
        <end position="316"/>
    </location>
</feature>
<accession>A0A1Y1WH10</accession>
<feature type="region of interest" description="Disordered" evidence="2">
    <location>
        <begin position="272"/>
        <end position="297"/>
    </location>
</feature>
<keyword evidence="1" id="KW-0479">Metal-binding</keyword>
<evidence type="ECO:0000259" key="3">
    <source>
        <dbReference type="PROSITE" id="PS50158"/>
    </source>
</evidence>
<protein>
    <recommendedName>
        <fullName evidence="3">CCHC-type domain-containing protein</fullName>
    </recommendedName>
</protein>
<dbReference type="RefSeq" id="XP_040746139.1">
    <property type="nucleotide sequence ID" value="XM_040886471.1"/>
</dbReference>
<feature type="compositionally biased region" description="Basic and acidic residues" evidence="2">
    <location>
        <begin position="283"/>
        <end position="297"/>
    </location>
</feature>